<reference evidence="1 2" key="2">
    <citation type="journal article" date="2013" name="Genome Announc.">
        <title>Genome Sequence of Growth-Improving Paenibacillus mucilaginosus Strain KNP414.</title>
        <authorList>
            <person name="Lu J.J."/>
            <person name="Wang J.F."/>
            <person name="Hu X.F."/>
        </authorList>
    </citation>
    <scope>NUCLEOTIDE SEQUENCE [LARGE SCALE GENOMIC DNA]</scope>
    <source>
        <strain evidence="1 2">KNP414</strain>
    </source>
</reference>
<dbReference type="EMBL" id="CP002869">
    <property type="protein sequence ID" value="AEI43128.1"/>
    <property type="molecule type" value="Genomic_DNA"/>
</dbReference>
<sequence length="54" mass="6425">MYLITNEIDYNLTLVEKNRNDGPTLLHLQHYIGKILKTFCIRHGYCAWLYVMHG</sequence>
<gene>
    <name evidence="1" type="ordered locus">KNP414_04598</name>
</gene>
<accession>F8FBS7</accession>
<proteinExistence type="predicted"/>
<reference evidence="2" key="1">
    <citation type="submission" date="2011-06" db="EMBL/GenBank/DDBJ databases">
        <title>Complete genome sequence of Paenibacillus mucilaginosus KNP414.</title>
        <authorList>
            <person name="Wang J."/>
            <person name="Hu S."/>
            <person name="Hu X."/>
            <person name="Zhang B."/>
            <person name="Dong D."/>
            <person name="Zhang S."/>
            <person name="Zhao K."/>
            <person name="Wu D."/>
        </authorList>
    </citation>
    <scope>NUCLEOTIDE SEQUENCE [LARGE SCALE GENOMIC DNA]</scope>
    <source>
        <strain evidence="2">KNP414</strain>
    </source>
</reference>
<protein>
    <submittedName>
        <fullName evidence="1">Uncharacterized protein</fullName>
    </submittedName>
</protein>
<dbReference type="Proteomes" id="UP000006620">
    <property type="component" value="Chromosome"/>
</dbReference>
<organism evidence="1 2">
    <name type="scientific">Paenibacillus mucilaginosus (strain KNP414)</name>
    <dbReference type="NCBI Taxonomy" id="1036673"/>
    <lineage>
        <taxon>Bacteria</taxon>
        <taxon>Bacillati</taxon>
        <taxon>Bacillota</taxon>
        <taxon>Bacilli</taxon>
        <taxon>Bacillales</taxon>
        <taxon>Paenibacillaceae</taxon>
        <taxon>Paenibacillus</taxon>
    </lineage>
</organism>
<evidence type="ECO:0000313" key="1">
    <source>
        <dbReference type="EMBL" id="AEI43128.1"/>
    </source>
</evidence>
<name>F8FBS7_PAEMK</name>
<evidence type="ECO:0000313" key="2">
    <source>
        <dbReference type="Proteomes" id="UP000006620"/>
    </source>
</evidence>
<dbReference type="AlphaFoldDB" id="F8FBS7"/>
<dbReference type="KEGG" id="pms:KNP414_04598"/>
<dbReference type="HOGENOM" id="CLU_3046098_0_0_9"/>